<keyword evidence="3" id="KW-1185">Reference proteome</keyword>
<evidence type="ECO:0000313" key="2">
    <source>
        <dbReference type="EMBL" id="MDD7914643.1"/>
    </source>
</evidence>
<dbReference type="EMBL" id="JAOSLC020000003">
    <property type="protein sequence ID" value="MDD7914643.1"/>
    <property type="molecule type" value="Genomic_DNA"/>
</dbReference>
<reference evidence="2" key="1">
    <citation type="submission" date="2023-02" db="EMBL/GenBank/DDBJ databases">
        <title>Polaribacter ponticola sp. nov., isolated from seawater.</title>
        <authorList>
            <person name="Baek J.H."/>
            <person name="Kim J.M."/>
            <person name="Choi D.G."/>
            <person name="Jeon C.O."/>
        </authorList>
    </citation>
    <scope>NUCLEOTIDE SEQUENCE</scope>
    <source>
        <strain evidence="2">MSW5</strain>
    </source>
</reference>
<dbReference type="InterPro" id="IPR027417">
    <property type="entry name" value="P-loop_NTPase"/>
</dbReference>
<organism evidence="2 3">
    <name type="scientific">Polaribacter ponticola</name>
    <dbReference type="NCBI Taxonomy" id="2978475"/>
    <lineage>
        <taxon>Bacteria</taxon>
        <taxon>Pseudomonadati</taxon>
        <taxon>Bacteroidota</taxon>
        <taxon>Flavobacteriia</taxon>
        <taxon>Flavobacteriales</taxon>
        <taxon>Flavobacteriaceae</taxon>
    </lineage>
</organism>
<accession>A0ABT5S981</accession>
<proteinExistence type="predicted"/>
<evidence type="ECO:0000259" key="1">
    <source>
        <dbReference type="Pfam" id="PF09848"/>
    </source>
</evidence>
<dbReference type="Gene3D" id="3.40.50.300">
    <property type="entry name" value="P-loop containing nucleotide triphosphate hydrolases"/>
    <property type="match status" value="1"/>
</dbReference>
<comment type="caution">
    <text evidence="2">The sequence shown here is derived from an EMBL/GenBank/DDBJ whole genome shotgun (WGS) entry which is preliminary data.</text>
</comment>
<gene>
    <name evidence="2" type="ORF">N5A56_009530</name>
</gene>
<evidence type="ECO:0000313" key="3">
    <source>
        <dbReference type="Proteomes" id="UP001151478"/>
    </source>
</evidence>
<feature type="domain" description="Schlafen group 3-like DNA/RNA helicase" evidence="1">
    <location>
        <begin position="2"/>
        <end position="138"/>
    </location>
</feature>
<dbReference type="InterPro" id="IPR018647">
    <property type="entry name" value="SLFN_3-like_DNA/RNA_helicase"/>
</dbReference>
<dbReference type="SUPFAM" id="SSF52540">
    <property type="entry name" value="P-loop containing nucleoside triphosphate hydrolases"/>
    <property type="match status" value="1"/>
</dbReference>
<protein>
    <submittedName>
        <fullName evidence="2">DUF2075 domain-containing protein</fullName>
    </submittedName>
</protein>
<dbReference type="Pfam" id="PF09848">
    <property type="entry name" value="SLFN-g3_helicase"/>
    <property type="match status" value="1"/>
</dbReference>
<dbReference type="RefSeq" id="WP_274270577.1">
    <property type="nucleotide sequence ID" value="NZ_JAOSLC020000003.1"/>
</dbReference>
<name>A0ABT5S981_9FLAO</name>
<dbReference type="Proteomes" id="UP001151478">
    <property type="component" value="Unassembled WGS sequence"/>
</dbReference>
<sequence>MTGVPGAGKTLAGLNIANERMRADEDEHAVFLSGNGPLVEVLREALARDLVLSSKEKEERVTKDDAKRRTNTFIQNIHHFRDEYLTPNLIPTEKVVVFDEAQRAWNKKQVSSFMKRKRGLEDFEMSEPEFLMRCYESSSRLVHNCLSYWRWSRNKYR</sequence>